<dbReference type="EMBL" id="CP003348">
    <property type="protein sequence ID" value="AFL99527.1"/>
    <property type="molecule type" value="Genomic_DNA"/>
</dbReference>
<dbReference type="KEGG" id="ddh:Desde_1095"/>
<dbReference type="OrthoDB" id="2666941at2"/>
<sequence length="169" mass="18839">MASALVNLIEGLPLKDPEAQLEIKFDDEYLIIEERSFKVFKTVIENTFKIPLCNILDTIVTTEKEVVDKDKSAIGRGVLGGAIFGPAGLILGGMSGIGTKKKKETIWVYIVSFVSSGGEIKNITFKMSFVMKSVTDKFDKTLKKKLDSIERSEEVKKILTKTDQKEFLL</sequence>
<dbReference type="Proteomes" id="UP000006053">
    <property type="component" value="Chromosome"/>
</dbReference>
<accession>I4A6E3</accession>
<keyword evidence="2" id="KW-1185">Reference proteome</keyword>
<evidence type="ECO:0000313" key="2">
    <source>
        <dbReference type="Proteomes" id="UP000006053"/>
    </source>
</evidence>
<reference evidence="2" key="1">
    <citation type="submission" date="2012-06" db="EMBL/GenBank/DDBJ databases">
        <title>Complete sequence of Desulfitobacterium dehalogenans ATCC 51507.</title>
        <authorList>
            <person name="Lucas S."/>
            <person name="Han J."/>
            <person name="Lapidus A."/>
            <person name="Cheng J.-F."/>
            <person name="Goodwin L."/>
            <person name="Pitluck S."/>
            <person name="Peters L."/>
            <person name="Ovchinnikova G."/>
            <person name="Teshima H."/>
            <person name="Detter J.C."/>
            <person name="Han C."/>
            <person name="Tapia R."/>
            <person name="Land M."/>
            <person name="Hauser L."/>
            <person name="Kyrpides N."/>
            <person name="Ivanova N."/>
            <person name="Pagani I."/>
            <person name="Kruse T."/>
            <person name="de Vos W.M."/>
            <person name="Smidt H."/>
            <person name="Woyke T."/>
        </authorList>
    </citation>
    <scope>NUCLEOTIDE SEQUENCE [LARGE SCALE GENOMIC DNA]</scope>
    <source>
        <strain evidence="2">ATCC 51507 / DSM 9161 / JW/IU-DC1</strain>
    </source>
</reference>
<proteinExistence type="predicted"/>
<gene>
    <name evidence="1" type="ordered locus">Desde_1095</name>
</gene>
<dbReference type="HOGENOM" id="CLU_1575925_0_0_9"/>
<name>I4A6E3_DESDJ</name>
<protein>
    <submittedName>
        <fullName evidence="1">Uncharacterized protein</fullName>
    </submittedName>
</protein>
<dbReference type="STRING" id="756499.Desde_1095"/>
<reference evidence="1 2" key="2">
    <citation type="journal article" date="2015" name="J. Bacteriol.">
        <title>Genomic, proteomic, and biochemical analysis of the organohalide respiratory pathway in Desulfitobacterium dehalogenans.</title>
        <authorList>
            <person name="Kruse T."/>
            <person name="van de Pas B.A."/>
            <person name="Atteia A."/>
            <person name="Krab K."/>
            <person name="Hagen W.R."/>
            <person name="Goodwin L."/>
            <person name="Chain P."/>
            <person name="Boeren S."/>
            <person name="Maphosa F."/>
            <person name="Schraa G."/>
            <person name="de Vos W.M."/>
            <person name="van der Oost J."/>
            <person name="Smidt H."/>
            <person name="Stams A.J."/>
        </authorList>
    </citation>
    <scope>NUCLEOTIDE SEQUENCE [LARGE SCALE GENOMIC DNA]</scope>
    <source>
        <strain evidence="2">ATCC 51507 / DSM 9161 / JW/IU-DC1</strain>
    </source>
</reference>
<evidence type="ECO:0000313" key="1">
    <source>
        <dbReference type="EMBL" id="AFL99527.1"/>
    </source>
</evidence>
<dbReference type="AlphaFoldDB" id="I4A6E3"/>
<dbReference type="eggNOG" id="ENOG5033AFK">
    <property type="taxonomic scope" value="Bacteria"/>
</dbReference>
<organism evidence="1 2">
    <name type="scientific">Desulfitobacterium dehalogenans (strain ATCC 51507 / DSM 9161 / JW/IU-DC1)</name>
    <dbReference type="NCBI Taxonomy" id="756499"/>
    <lineage>
        <taxon>Bacteria</taxon>
        <taxon>Bacillati</taxon>
        <taxon>Bacillota</taxon>
        <taxon>Clostridia</taxon>
        <taxon>Eubacteriales</taxon>
        <taxon>Desulfitobacteriaceae</taxon>
        <taxon>Desulfitobacterium</taxon>
    </lineage>
</organism>